<dbReference type="InterPro" id="IPR029052">
    <property type="entry name" value="Metallo-depent_PP-like"/>
</dbReference>
<feature type="signal peptide" evidence="2">
    <location>
        <begin position="1"/>
        <end position="20"/>
    </location>
</feature>
<dbReference type="InterPro" id="IPR052169">
    <property type="entry name" value="CW_Biosynth-Accessory"/>
</dbReference>
<accession>A0A1S2NYX5</accession>
<dbReference type="RefSeq" id="WP_071386572.1">
    <property type="nucleotide sequence ID" value="NZ_MLYO01000121.1"/>
</dbReference>
<comment type="similarity">
    <text evidence="1">Belongs to the CapA family.</text>
</comment>
<dbReference type="Proteomes" id="UP000179642">
    <property type="component" value="Unassembled WGS sequence"/>
</dbReference>
<dbReference type="InterPro" id="IPR006311">
    <property type="entry name" value="TAT_signal"/>
</dbReference>
<feature type="chain" id="PRO_5010280536" description="Capsule synthesis protein CapA domain-containing protein" evidence="2">
    <location>
        <begin position="21"/>
        <end position="385"/>
    </location>
</feature>
<evidence type="ECO:0000313" key="5">
    <source>
        <dbReference type="Proteomes" id="UP000179642"/>
    </source>
</evidence>
<dbReference type="SUPFAM" id="SSF56300">
    <property type="entry name" value="Metallo-dependent phosphatases"/>
    <property type="match status" value="1"/>
</dbReference>
<evidence type="ECO:0000256" key="1">
    <source>
        <dbReference type="ARBA" id="ARBA00005662"/>
    </source>
</evidence>
<comment type="caution">
    <text evidence="4">The sequence shown here is derived from an EMBL/GenBank/DDBJ whole genome shotgun (WGS) entry which is preliminary data.</text>
</comment>
<keyword evidence="5" id="KW-1185">Reference proteome</keyword>
<dbReference type="PANTHER" id="PTHR33393">
    <property type="entry name" value="POLYGLUTAMINE SYNTHESIS ACCESSORY PROTEIN RV0574C-RELATED"/>
    <property type="match status" value="1"/>
</dbReference>
<dbReference type="Gene3D" id="3.60.21.10">
    <property type="match status" value="1"/>
</dbReference>
<dbReference type="AlphaFoldDB" id="A0A1S2NYX5"/>
<evidence type="ECO:0000256" key="2">
    <source>
        <dbReference type="SAM" id="SignalP"/>
    </source>
</evidence>
<organism evidence="4 5">
    <name type="scientific">Streptomyces monashensis</name>
    <dbReference type="NCBI Taxonomy" id="1678012"/>
    <lineage>
        <taxon>Bacteria</taxon>
        <taxon>Bacillati</taxon>
        <taxon>Actinomycetota</taxon>
        <taxon>Actinomycetes</taxon>
        <taxon>Kitasatosporales</taxon>
        <taxon>Streptomycetaceae</taxon>
        <taxon>Streptomyces</taxon>
    </lineage>
</organism>
<dbReference type="PANTHER" id="PTHR33393:SF13">
    <property type="entry name" value="PGA BIOSYNTHESIS PROTEIN CAPA"/>
    <property type="match status" value="1"/>
</dbReference>
<dbReference type="InterPro" id="IPR019079">
    <property type="entry name" value="Capsule_synth_CapA"/>
</dbReference>
<name>A0A1S2NYX5_9ACTN</name>
<evidence type="ECO:0000259" key="3">
    <source>
        <dbReference type="SMART" id="SM00854"/>
    </source>
</evidence>
<sequence length="385" mass="40838">MFGRRHLVALALTAALTAAAAGANHVRQESGHPAPAGSARSLGRGFTLIASGDVLPHTSVIDRAAYYAGGRGYSFGPMLTDIEPVISRADLALCHLDTAFGADGHYAGYPVFTSPPQIARSLADAGYADCATASSHALDDGAAGVRRTLDVMDEAGLRHTGTARSAAEARSVTILRAGPARVAHLAYTVGTDGRPRPAGKPCAVNVLDERRVIADARAARRAGADVVVVSVHWGTEWQREPSERQRALARRLTASTTAGRPDIDLILGTHPHDPQAYEKVNGTWVVYGLGELIAGELADRRGIRAPRGNASTLGRFTFAPPAGPGGRWRVTRAEFLPQWYDLDSGRVLDVNRAIARGARLEAVRDRVREVVLSRGADQDGLTMGK</sequence>
<proteinExistence type="inferred from homology"/>
<dbReference type="EMBL" id="MLYO01000121">
    <property type="protein sequence ID" value="OIJ86679.1"/>
    <property type="molecule type" value="Genomic_DNA"/>
</dbReference>
<dbReference type="SMART" id="SM00854">
    <property type="entry name" value="PGA_cap"/>
    <property type="match status" value="1"/>
</dbReference>
<dbReference type="CDD" id="cd07381">
    <property type="entry name" value="MPP_CapA"/>
    <property type="match status" value="1"/>
</dbReference>
<reference evidence="4 5" key="1">
    <citation type="submission" date="2016-10" db="EMBL/GenBank/DDBJ databases">
        <title>Genome sequence of Streptomyces sp. MUSC 1.</title>
        <authorList>
            <person name="Lee L.-H."/>
            <person name="Ser H.-L."/>
            <person name="Law J.W.-F."/>
        </authorList>
    </citation>
    <scope>NUCLEOTIDE SEQUENCE [LARGE SCALE GENOMIC DNA]</scope>
    <source>
        <strain evidence="4 5">MUSC 1</strain>
    </source>
</reference>
<dbReference type="Pfam" id="PF09587">
    <property type="entry name" value="PGA_cap"/>
    <property type="match status" value="1"/>
</dbReference>
<dbReference type="PROSITE" id="PS51318">
    <property type="entry name" value="TAT"/>
    <property type="match status" value="1"/>
</dbReference>
<feature type="domain" description="Capsule synthesis protein CapA" evidence="3">
    <location>
        <begin position="47"/>
        <end position="296"/>
    </location>
</feature>
<protein>
    <recommendedName>
        <fullName evidence="3">Capsule synthesis protein CapA domain-containing protein</fullName>
    </recommendedName>
</protein>
<gene>
    <name evidence="4" type="ORF">BIV23_43795</name>
</gene>
<dbReference type="OrthoDB" id="9810718at2"/>
<evidence type="ECO:0000313" key="4">
    <source>
        <dbReference type="EMBL" id="OIJ86679.1"/>
    </source>
</evidence>
<keyword evidence="2" id="KW-0732">Signal</keyword>